<protein>
    <submittedName>
        <fullName evidence="2">DUF3164 family protein</fullName>
    </submittedName>
</protein>
<accession>A0AAJ5X057</accession>
<name>A0AAJ5X057_9CAUL</name>
<dbReference type="AlphaFoldDB" id="A0AAJ5X057"/>
<feature type="region of interest" description="Disordered" evidence="1">
    <location>
        <begin position="1"/>
        <end position="20"/>
    </location>
</feature>
<sequence>MADPTSETYAPPNAQEVNGKTFIPDPKGALVPIETVKPTDLLVDETVRRVMYLAHDTHGQIAKLKAYTLEAVSAVLALLDQEHGVKLGGAKGNVTLTTFDGTQKVQLAIADQITFGPELQSAKKLVDECLVEWSTDSRPELQAIVQRAFNTDKEGLVNRAELFGLLRLEIADDRWKRAMKAIKESIRVEGTKEYVRFYRRPHARAAWSAVTIDVASASIIDGVAA</sequence>
<evidence type="ECO:0000313" key="2">
    <source>
        <dbReference type="EMBL" id="WEK38653.1"/>
    </source>
</evidence>
<evidence type="ECO:0000313" key="3">
    <source>
        <dbReference type="Proteomes" id="UP001213664"/>
    </source>
</evidence>
<evidence type="ECO:0000256" key="1">
    <source>
        <dbReference type="SAM" id="MobiDB-lite"/>
    </source>
</evidence>
<proteinExistence type="predicted"/>
<gene>
    <name evidence="2" type="ORF">P0Y50_08815</name>
</gene>
<dbReference type="InterPro" id="IPR021505">
    <property type="entry name" value="Phage_B3_Orf6"/>
</dbReference>
<dbReference type="EMBL" id="CP119326">
    <property type="protein sequence ID" value="WEK38653.1"/>
    <property type="molecule type" value="Genomic_DNA"/>
</dbReference>
<dbReference type="Proteomes" id="UP001213664">
    <property type="component" value="Chromosome"/>
</dbReference>
<organism evidence="2 3">
    <name type="scientific">Candidatus Brevundimonas colombiensis</name>
    <dbReference type="NCBI Taxonomy" id="3121376"/>
    <lineage>
        <taxon>Bacteria</taxon>
        <taxon>Pseudomonadati</taxon>
        <taxon>Pseudomonadota</taxon>
        <taxon>Alphaproteobacteria</taxon>
        <taxon>Caulobacterales</taxon>
        <taxon>Caulobacteraceae</taxon>
        <taxon>Brevundimonas</taxon>
    </lineage>
</organism>
<reference evidence="2" key="1">
    <citation type="submission" date="2023-03" db="EMBL/GenBank/DDBJ databases">
        <title>Andean soil-derived lignocellulolytic bacterial consortium as a source of novel taxa and putative plastic-active enzymes.</title>
        <authorList>
            <person name="Diaz-Garcia L."/>
            <person name="Chuvochina M."/>
            <person name="Feuerriegel G."/>
            <person name="Bunk B."/>
            <person name="Sproer C."/>
            <person name="Streit W.R."/>
            <person name="Rodriguez L.M."/>
            <person name="Overmann J."/>
            <person name="Jimenez D.J."/>
        </authorList>
    </citation>
    <scope>NUCLEOTIDE SEQUENCE</scope>
    <source>
        <strain evidence="2">MAG 833</strain>
    </source>
</reference>
<dbReference type="Pfam" id="PF11363">
    <property type="entry name" value="DUF3164"/>
    <property type="match status" value="1"/>
</dbReference>